<keyword evidence="12" id="KW-1185">Reference proteome</keyword>
<evidence type="ECO:0000256" key="9">
    <source>
        <dbReference type="SAM" id="SignalP"/>
    </source>
</evidence>
<evidence type="ECO:0000259" key="10">
    <source>
        <dbReference type="Pfam" id="PF20985"/>
    </source>
</evidence>
<feature type="domain" description="Legumain prodomain" evidence="10">
    <location>
        <begin position="357"/>
        <end position="433"/>
    </location>
</feature>
<dbReference type="PRINTS" id="PR00776">
    <property type="entry name" value="HEMOGLOBNASE"/>
</dbReference>
<dbReference type="CDD" id="cd21115">
    <property type="entry name" value="legumain_C"/>
    <property type="match status" value="1"/>
</dbReference>
<dbReference type="Gene3D" id="1.10.132.130">
    <property type="match status" value="1"/>
</dbReference>
<evidence type="ECO:0000256" key="1">
    <source>
        <dbReference type="ARBA" id="ARBA00000810"/>
    </source>
</evidence>
<comment type="similarity">
    <text evidence="2">Belongs to the peptidase C13 family.</text>
</comment>
<evidence type="ECO:0000256" key="6">
    <source>
        <dbReference type="ARBA" id="ARBA00022801"/>
    </source>
</evidence>
<dbReference type="AlphaFoldDB" id="A0A811LRL0"/>
<dbReference type="GO" id="GO:0051603">
    <property type="term" value="P:proteolysis involved in protein catabolic process"/>
    <property type="evidence" value="ECO:0007669"/>
    <property type="project" value="TreeGrafter"/>
</dbReference>
<dbReference type="EMBL" id="CAJFCW020000006">
    <property type="protein sequence ID" value="CAG9128396.1"/>
    <property type="molecule type" value="Genomic_DNA"/>
</dbReference>
<dbReference type="Proteomes" id="UP000783686">
    <property type="component" value="Unassembled WGS sequence"/>
</dbReference>
<dbReference type="Pfam" id="PF20985">
    <property type="entry name" value="Legum_prodom"/>
    <property type="match status" value="1"/>
</dbReference>
<comment type="catalytic activity">
    <reaction evidence="1">
        <text>Hydrolysis of proteins and small molecule substrates at -Asn-|-Xaa- bonds.</text>
        <dbReference type="EC" id="3.4.22.34"/>
    </reaction>
</comment>
<dbReference type="PIRSF" id="PIRSF019663">
    <property type="entry name" value="Legumain"/>
    <property type="match status" value="1"/>
</dbReference>
<dbReference type="OrthoDB" id="192611at2759"/>
<dbReference type="Gene3D" id="3.40.50.1460">
    <property type="match status" value="1"/>
</dbReference>
<dbReference type="FunFam" id="3.40.50.1460:FF:000006">
    <property type="entry name" value="Legumain"/>
    <property type="match status" value="1"/>
</dbReference>
<dbReference type="InterPro" id="IPR048501">
    <property type="entry name" value="Legum_prodom"/>
</dbReference>
<feature type="signal peptide" evidence="9">
    <location>
        <begin position="1"/>
        <end position="18"/>
    </location>
</feature>
<keyword evidence="4" id="KW-0645">Protease</keyword>
<dbReference type="GO" id="GO:0004197">
    <property type="term" value="F:cysteine-type endopeptidase activity"/>
    <property type="evidence" value="ECO:0007669"/>
    <property type="project" value="UniProtKB-EC"/>
</dbReference>
<dbReference type="Proteomes" id="UP000614601">
    <property type="component" value="Unassembled WGS sequence"/>
</dbReference>
<dbReference type="InterPro" id="IPR001096">
    <property type="entry name" value="Peptidase_C13"/>
</dbReference>
<sequence length="442" mass="50447">MRLLWITLLASLFLAATGRYAFNTVDSDDNDGEIWAVLVAGSNSWWNYRHQADICHAYHILRDHGIPEDHIVTMMYDDIADNEENPFKGKIFNHPNGSDLYEGVKIDYRGEDVNPENFLKVLKGEPNGPHRVVQSTQNDRVFVYFSDHGGPGILNFPDSTLTVKDLIGTLHQLHQNQVYKELVLYVEACFSGSMFSGFLPNNTNIYAVTAANSAESSYACYCDSRKLPGVCLGDLFSVNWMEDSDREDIETEKLSQQFKIVKQETSSSHVMKFGDEEFVSEPVGDFQGREGNKNKRFVAEKGSVHQYKKWSSLEVPLKMLETKLATVNSLDQQNEIEAQLSLMKQKRTVFKFHFNALIKKLVHDPINRKDILSTKGEQIKNLDCHDDVIKAFDRVCYNIAKNPYVIEHLHALVNLCNRNIPTQKIIDEMMDHCLDTPVQFVL</sequence>
<proteinExistence type="inferred from homology"/>
<gene>
    <name evidence="11" type="ORF">BOKJ2_LOCUS14460</name>
</gene>
<dbReference type="GO" id="GO:0006624">
    <property type="term" value="P:vacuolar protein processing"/>
    <property type="evidence" value="ECO:0007669"/>
    <property type="project" value="TreeGrafter"/>
</dbReference>
<keyword evidence="5 9" id="KW-0732">Signal</keyword>
<dbReference type="GO" id="GO:0005773">
    <property type="term" value="C:vacuole"/>
    <property type="evidence" value="ECO:0007669"/>
    <property type="project" value="GOC"/>
</dbReference>
<dbReference type="PANTHER" id="PTHR12000">
    <property type="entry name" value="HEMOGLOBINASE FAMILY MEMBER"/>
    <property type="match status" value="1"/>
</dbReference>
<evidence type="ECO:0000313" key="11">
    <source>
        <dbReference type="EMBL" id="CAD5231075.1"/>
    </source>
</evidence>
<dbReference type="PANTHER" id="PTHR12000:SF42">
    <property type="entry name" value="LEGUMAIN"/>
    <property type="match status" value="1"/>
</dbReference>
<dbReference type="Pfam" id="PF01650">
    <property type="entry name" value="Peptidase_C13"/>
    <property type="match status" value="1"/>
</dbReference>
<evidence type="ECO:0000313" key="12">
    <source>
        <dbReference type="Proteomes" id="UP000614601"/>
    </source>
</evidence>
<dbReference type="EMBL" id="CAJFDH010000006">
    <property type="protein sequence ID" value="CAD5231075.1"/>
    <property type="molecule type" value="Genomic_DNA"/>
</dbReference>
<feature type="active site" description="Nucleophile" evidence="8">
    <location>
        <position position="189"/>
    </location>
</feature>
<organism evidence="11 12">
    <name type="scientific">Bursaphelenchus okinawaensis</name>
    <dbReference type="NCBI Taxonomy" id="465554"/>
    <lineage>
        <taxon>Eukaryota</taxon>
        <taxon>Metazoa</taxon>
        <taxon>Ecdysozoa</taxon>
        <taxon>Nematoda</taxon>
        <taxon>Chromadorea</taxon>
        <taxon>Rhabditida</taxon>
        <taxon>Tylenchina</taxon>
        <taxon>Tylenchomorpha</taxon>
        <taxon>Aphelenchoidea</taxon>
        <taxon>Aphelenchoididae</taxon>
        <taxon>Bursaphelenchus</taxon>
    </lineage>
</organism>
<comment type="caution">
    <text evidence="11">The sequence shown here is derived from an EMBL/GenBank/DDBJ whole genome shotgun (WGS) entry which is preliminary data.</text>
</comment>
<feature type="chain" id="PRO_5036221497" description="legumain" evidence="9">
    <location>
        <begin position="19"/>
        <end position="442"/>
    </location>
</feature>
<name>A0A811LRL0_9BILA</name>
<protein>
    <recommendedName>
        <fullName evidence="3">legumain</fullName>
        <ecNumber evidence="3">3.4.22.34</ecNumber>
    </recommendedName>
</protein>
<accession>A0A811LRL0</accession>
<feature type="active site" evidence="8">
    <location>
        <position position="148"/>
    </location>
</feature>
<keyword evidence="7" id="KW-0788">Thiol protease</keyword>
<keyword evidence="6" id="KW-0378">Hydrolase</keyword>
<evidence type="ECO:0000256" key="8">
    <source>
        <dbReference type="PIRSR" id="PIRSR019663-1"/>
    </source>
</evidence>
<evidence type="ECO:0000256" key="7">
    <source>
        <dbReference type="ARBA" id="ARBA00022807"/>
    </source>
</evidence>
<evidence type="ECO:0000256" key="4">
    <source>
        <dbReference type="ARBA" id="ARBA00022670"/>
    </source>
</evidence>
<reference evidence="11" key="1">
    <citation type="submission" date="2020-09" db="EMBL/GenBank/DDBJ databases">
        <authorList>
            <person name="Kikuchi T."/>
        </authorList>
    </citation>
    <scope>NUCLEOTIDE SEQUENCE</scope>
    <source>
        <strain evidence="11">SH1</strain>
    </source>
</reference>
<evidence type="ECO:0000256" key="2">
    <source>
        <dbReference type="ARBA" id="ARBA00009941"/>
    </source>
</evidence>
<dbReference type="EC" id="3.4.22.34" evidence="3"/>
<evidence type="ECO:0000256" key="5">
    <source>
        <dbReference type="ARBA" id="ARBA00022729"/>
    </source>
</evidence>
<evidence type="ECO:0000256" key="3">
    <source>
        <dbReference type="ARBA" id="ARBA00012628"/>
    </source>
</evidence>
<dbReference type="InterPro" id="IPR046427">
    <property type="entry name" value="Legumain_prodom_sf"/>
</dbReference>